<evidence type="ECO:0000256" key="1">
    <source>
        <dbReference type="SAM" id="MobiDB-lite"/>
    </source>
</evidence>
<dbReference type="Proteomes" id="UP000323506">
    <property type="component" value="Chromosome A13"/>
</dbReference>
<feature type="region of interest" description="Disordered" evidence="1">
    <location>
        <begin position="1"/>
        <end position="35"/>
    </location>
</feature>
<sequence>MMLNGRGSQPPISGLIWATEKNPPTARPRGSGAQKGQWRRIFWLFAVLARGGQASDAERAGEARGERRKAARVLNPFSFAENV</sequence>
<organism evidence="2 3">
    <name type="scientific">Gossypium darwinii</name>
    <name type="common">Darwin's cotton</name>
    <name type="synonym">Gossypium barbadense var. darwinii</name>
    <dbReference type="NCBI Taxonomy" id="34276"/>
    <lineage>
        <taxon>Eukaryota</taxon>
        <taxon>Viridiplantae</taxon>
        <taxon>Streptophyta</taxon>
        <taxon>Embryophyta</taxon>
        <taxon>Tracheophyta</taxon>
        <taxon>Spermatophyta</taxon>
        <taxon>Magnoliopsida</taxon>
        <taxon>eudicotyledons</taxon>
        <taxon>Gunneridae</taxon>
        <taxon>Pentapetalae</taxon>
        <taxon>rosids</taxon>
        <taxon>malvids</taxon>
        <taxon>Malvales</taxon>
        <taxon>Malvaceae</taxon>
        <taxon>Malvoideae</taxon>
        <taxon>Gossypium</taxon>
    </lineage>
</organism>
<feature type="compositionally biased region" description="Polar residues" evidence="1">
    <location>
        <begin position="1"/>
        <end position="11"/>
    </location>
</feature>
<proteinExistence type="predicted"/>
<accession>A0A5D2E128</accession>
<gene>
    <name evidence="2" type="ORF">ES288_A13G178800v1</name>
</gene>
<evidence type="ECO:0000313" key="2">
    <source>
        <dbReference type="EMBL" id="TYG87012.1"/>
    </source>
</evidence>
<keyword evidence="3" id="KW-1185">Reference proteome</keyword>
<dbReference type="EMBL" id="CM017700">
    <property type="protein sequence ID" value="TYG87012.1"/>
    <property type="molecule type" value="Genomic_DNA"/>
</dbReference>
<name>A0A5D2E128_GOSDA</name>
<reference evidence="2 3" key="1">
    <citation type="submission" date="2019-06" db="EMBL/GenBank/DDBJ databases">
        <title>WGS assembly of Gossypium darwinii.</title>
        <authorList>
            <person name="Chen Z.J."/>
            <person name="Sreedasyam A."/>
            <person name="Ando A."/>
            <person name="Song Q."/>
            <person name="De L."/>
            <person name="Hulse-Kemp A."/>
            <person name="Ding M."/>
            <person name="Ye W."/>
            <person name="Kirkbride R."/>
            <person name="Jenkins J."/>
            <person name="Plott C."/>
            <person name="Lovell J."/>
            <person name="Lin Y.-M."/>
            <person name="Vaughn R."/>
            <person name="Liu B."/>
            <person name="Li W."/>
            <person name="Simpson S."/>
            <person name="Scheffler B."/>
            <person name="Saski C."/>
            <person name="Grover C."/>
            <person name="Hu G."/>
            <person name="Conover J."/>
            <person name="Carlson J."/>
            <person name="Shu S."/>
            <person name="Boston L."/>
            <person name="Williams M."/>
            <person name="Peterson D."/>
            <person name="Mcgee K."/>
            <person name="Jones D."/>
            <person name="Wendel J."/>
            <person name="Stelly D."/>
            <person name="Grimwood J."/>
            <person name="Schmutz J."/>
        </authorList>
    </citation>
    <scope>NUCLEOTIDE SEQUENCE [LARGE SCALE GENOMIC DNA]</scope>
    <source>
        <strain evidence="2">1808015.09</strain>
    </source>
</reference>
<evidence type="ECO:0000313" key="3">
    <source>
        <dbReference type="Proteomes" id="UP000323506"/>
    </source>
</evidence>
<dbReference type="AlphaFoldDB" id="A0A5D2E128"/>
<protein>
    <submittedName>
        <fullName evidence="2">Uncharacterized protein</fullName>
    </submittedName>
</protein>